<name>A0A0S3S7E2_PHAAN</name>
<protein>
    <submittedName>
        <fullName evidence="1">Uncharacterized protein</fullName>
    </submittedName>
</protein>
<feature type="non-terminal residue" evidence="1">
    <location>
        <position position="1"/>
    </location>
</feature>
<evidence type="ECO:0000313" key="1">
    <source>
        <dbReference type="EMBL" id="BAT88725.1"/>
    </source>
</evidence>
<dbReference type="AlphaFoldDB" id="A0A0S3S7E2"/>
<organism evidence="1 2">
    <name type="scientific">Vigna angularis var. angularis</name>
    <dbReference type="NCBI Taxonomy" id="157739"/>
    <lineage>
        <taxon>Eukaryota</taxon>
        <taxon>Viridiplantae</taxon>
        <taxon>Streptophyta</taxon>
        <taxon>Embryophyta</taxon>
        <taxon>Tracheophyta</taxon>
        <taxon>Spermatophyta</taxon>
        <taxon>Magnoliopsida</taxon>
        <taxon>eudicotyledons</taxon>
        <taxon>Gunneridae</taxon>
        <taxon>Pentapetalae</taxon>
        <taxon>rosids</taxon>
        <taxon>fabids</taxon>
        <taxon>Fabales</taxon>
        <taxon>Fabaceae</taxon>
        <taxon>Papilionoideae</taxon>
        <taxon>50 kb inversion clade</taxon>
        <taxon>NPAAA clade</taxon>
        <taxon>indigoferoid/millettioid clade</taxon>
        <taxon>Phaseoleae</taxon>
        <taxon>Vigna</taxon>
    </lineage>
</organism>
<keyword evidence="2" id="KW-1185">Reference proteome</keyword>
<proteinExistence type="predicted"/>
<sequence>SIFYDSLDDATAESVEVGKVIFEEPTQVCSNLEIQIAISELPIQFNTFDSLSIDPIKIVASTDVIVDSKVFKAAFEIEHIHTPTVFTDDICPC</sequence>
<accession>A0A0S3S7E2</accession>
<evidence type="ECO:0000313" key="2">
    <source>
        <dbReference type="Proteomes" id="UP000291084"/>
    </source>
</evidence>
<dbReference type="Proteomes" id="UP000291084">
    <property type="component" value="Chromosome 5"/>
</dbReference>
<reference evidence="1 2" key="1">
    <citation type="journal article" date="2015" name="Sci. Rep.">
        <title>The power of single molecule real-time sequencing technology in the de novo assembly of a eukaryotic genome.</title>
        <authorList>
            <person name="Sakai H."/>
            <person name="Naito K."/>
            <person name="Ogiso-Tanaka E."/>
            <person name="Takahashi Y."/>
            <person name="Iseki K."/>
            <person name="Muto C."/>
            <person name="Satou K."/>
            <person name="Teruya K."/>
            <person name="Shiroma A."/>
            <person name="Shimoji M."/>
            <person name="Hirano T."/>
            <person name="Itoh T."/>
            <person name="Kaga A."/>
            <person name="Tomooka N."/>
        </authorList>
    </citation>
    <scope>NUCLEOTIDE SEQUENCE [LARGE SCALE GENOMIC DNA]</scope>
    <source>
        <strain evidence="2">cv. Shumari</strain>
    </source>
</reference>
<gene>
    <name evidence="1" type="primary">Vigan.05G231200</name>
    <name evidence="1" type="ORF">VIGAN_05231200</name>
</gene>
<dbReference type="EMBL" id="AP015038">
    <property type="protein sequence ID" value="BAT88725.1"/>
    <property type="molecule type" value="Genomic_DNA"/>
</dbReference>